<accession>A0AAE1GTW8</accession>
<feature type="region of interest" description="Disordered" evidence="1">
    <location>
        <begin position="121"/>
        <end position="141"/>
    </location>
</feature>
<protein>
    <submittedName>
        <fullName evidence="2">Leucine-rich melanocyte differentiation-associated protein</fullName>
    </submittedName>
</protein>
<feature type="non-terminal residue" evidence="2">
    <location>
        <position position="1"/>
    </location>
</feature>
<dbReference type="EMBL" id="JAHWGI010000083">
    <property type="protein sequence ID" value="KAK3908882.1"/>
    <property type="molecule type" value="Genomic_DNA"/>
</dbReference>
<name>A0AAE1GTW8_9NEOP</name>
<dbReference type="InterPro" id="IPR043313">
    <property type="entry name" value="LRMDA"/>
</dbReference>
<dbReference type="PROSITE" id="PS51450">
    <property type="entry name" value="LRR"/>
    <property type="match status" value="1"/>
</dbReference>
<organism evidence="2 3">
    <name type="scientific">Frankliniella fusca</name>
    <dbReference type="NCBI Taxonomy" id="407009"/>
    <lineage>
        <taxon>Eukaryota</taxon>
        <taxon>Metazoa</taxon>
        <taxon>Ecdysozoa</taxon>
        <taxon>Arthropoda</taxon>
        <taxon>Hexapoda</taxon>
        <taxon>Insecta</taxon>
        <taxon>Pterygota</taxon>
        <taxon>Neoptera</taxon>
        <taxon>Paraneoptera</taxon>
        <taxon>Thysanoptera</taxon>
        <taxon>Terebrantia</taxon>
        <taxon>Thripoidea</taxon>
        <taxon>Thripidae</taxon>
        <taxon>Frankliniella</taxon>
    </lineage>
</organism>
<keyword evidence="3" id="KW-1185">Reference proteome</keyword>
<evidence type="ECO:0000313" key="2">
    <source>
        <dbReference type="EMBL" id="KAK3908882.1"/>
    </source>
</evidence>
<dbReference type="Gene3D" id="3.80.10.10">
    <property type="entry name" value="Ribonuclease Inhibitor"/>
    <property type="match status" value="1"/>
</dbReference>
<dbReference type="PANTHER" id="PTHR46282:SF1">
    <property type="entry name" value="LEUCINE-RICH REPEAT-CONTAINING PROTEIN 72-LIKE"/>
    <property type="match status" value="1"/>
</dbReference>
<dbReference type="PANTHER" id="PTHR46282">
    <property type="entry name" value="LEUCINE-RICH MELANOCYTE DIFFERENTIATION-ASSOCIATED PROTEIN"/>
    <property type="match status" value="1"/>
</dbReference>
<feature type="region of interest" description="Disordered" evidence="1">
    <location>
        <begin position="319"/>
        <end position="338"/>
    </location>
</feature>
<dbReference type="SUPFAM" id="SSF52058">
    <property type="entry name" value="L domain-like"/>
    <property type="match status" value="1"/>
</dbReference>
<dbReference type="InterPro" id="IPR032675">
    <property type="entry name" value="LRR_dom_sf"/>
</dbReference>
<evidence type="ECO:0000256" key="1">
    <source>
        <dbReference type="SAM" id="MobiDB-lite"/>
    </source>
</evidence>
<comment type="caution">
    <text evidence="2">The sequence shown here is derived from an EMBL/GenBank/DDBJ whole genome shotgun (WGS) entry which is preliminary data.</text>
</comment>
<dbReference type="Proteomes" id="UP001219518">
    <property type="component" value="Unassembled WGS sequence"/>
</dbReference>
<proteinExistence type="predicted"/>
<evidence type="ECO:0000313" key="3">
    <source>
        <dbReference type="Proteomes" id="UP001219518"/>
    </source>
</evidence>
<reference evidence="2" key="1">
    <citation type="submission" date="2021-07" db="EMBL/GenBank/DDBJ databases">
        <authorList>
            <person name="Catto M.A."/>
            <person name="Jacobson A."/>
            <person name="Kennedy G."/>
            <person name="Labadie P."/>
            <person name="Hunt B.G."/>
            <person name="Srinivasan R."/>
        </authorList>
    </citation>
    <scope>NUCLEOTIDE SEQUENCE</scope>
    <source>
        <strain evidence="2">PL_HMW_Pooled</strain>
        <tissue evidence="2">Head</tissue>
    </source>
</reference>
<reference evidence="2" key="2">
    <citation type="journal article" date="2023" name="BMC Genomics">
        <title>Pest status, molecular evolution, and epigenetic factors derived from the genome assembly of Frankliniella fusca, a thysanopteran phytovirus vector.</title>
        <authorList>
            <person name="Catto M.A."/>
            <person name="Labadie P.E."/>
            <person name="Jacobson A.L."/>
            <person name="Kennedy G.G."/>
            <person name="Srinivasan R."/>
            <person name="Hunt B.G."/>
        </authorList>
    </citation>
    <scope>NUCLEOTIDE SEQUENCE</scope>
    <source>
        <strain evidence="2">PL_HMW_Pooled</strain>
    </source>
</reference>
<dbReference type="AlphaFoldDB" id="A0AAE1GTW8"/>
<dbReference type="InterPro" id="IPR001611">
    <property type="entry name" value="Leu-rich_rpt"/>
</dbReference>
<sequence length="338" mass="37426">RASFAVIEKRSSWAGQAGRLGCGPHYCGECHAGNIMELVLIAFCRPSAAACTGAGGVGGLVAGRHYLGATMVPAKAAKAHAKHKHDILCGFDCLAELGLVLDLGLDASRCEDVYHEKQLRQLQQLPDKDKDTDDNNNNNKQVAAWRQRPWDFPGGEHAISLAWEDLERVPPPLAAGLGASITALDLSHNRLRDVEFLCAMPALTSLVLDHNQLSEDVELPRLPRLRLLWLNHNQVRSVQPLVRRLQRQTPRLRHLSLIGNKAAPSPLTGAEPSECARYRLSMVWQLPQLEHLDERRVSGAERARSKHLQLRAIFNSCSRLPSQTKPPTPQPLRRNTCI</sequence>
<gene>
    <name evidence="2" type="ORF">KUF71_019138</name>
</gene>